<dbReference type="NCBIfam" id="TIGR00361">
    <property type="entry name" value="ComEC_Rec2"/>
    <property type="match status" value="1"/>
</dbReference>
<evidence type="ECO:0000259" key="7">
    <source>
        <dbReference type="SMART" id="SM00849"/>
    </source>
</evidence>
<keyword evidence="2" id="KW-1003">Cell membrane</keyword>
<evidence type="ECO:0000256" key="4">
    <source>
        <dbReference type="ARBA" id="ARBA00022989"/>
    </source>
</evidence>
<feature type="domain" description="Metallo-beta-lactamase" evidence="7">
    <location>
        <begin position="515"/>
        <end position="703"/>
    </location>
</feature>
<accession>A0A1L3F067</accession>
<dbReference type="InterPro" id="IPR036866">
    <property type="entry name" value="RibonucZ/Hydroxyglut_hydro"/>
</dbReference>
<dbReference type="Proteomes" id="UP000182987">
    <property type="component" value="Chromosome"/>
</dbReference>
<sequence>MSLALSALLGCTAVQGCAWLPALPWSVVAMVIGLVVAVTCRWSPARHVAVVTLFAAWAAVQGARGVAARLPPEQEGQDVVVTGQATDLPRARGGDASFLFVPDTVDGAAPWARGKLRLSWYRTHVVPAPCEHWRLTVRLRRPRGNVNPGGGDAERTALQRGIIATGYVRAATDNARIAPGRCVDAWRDGVARALDERLGAADARILKALAVGDTRGLDAADWDIARATGVSHLIAISGFHVGVAAGGGVLAIRLLYAWWPLLGLWLPRQIAQALLGLLVAGGYGMLAGLGLPTVRTLLMIGVVVLAGMSRRRAGGLSLLAFAMLAVLVFDPLAVLSAGFWLSFAGVGFLICCVAPRSRGFVGWVSELLRAQAAMSIALLPLSLCLFGSTSLMGFVANLIAAPLVSFVVVPLTLLGCVLLPLPSLAGPLLAGAAWMLGGLWQLLAQLARVPGAQLTVADSGVLPVVLATAGALWLFTPRGVPLRGYGALLFLPLLMPPRDMPKPGAFRVWALDVGQGLAVIVRTRQHTLIYDTGPAYGGGRDAGAGIVLPSITALGLGPVDTLVVSHGDIDHAGGAAAIVDRYPAARRLSGEPGRLSFAADRCTSKTSWSWDDVVFRFTDVPGSEQGKTASNDRSCVLSIEGEGGRLLLTGDISGKAERRINREALWSDLPTVTTVAHHGSKHSSDVLWLRAVQPDLAIVSAGWRNRFGHPHASVLARHRDAGAEVLNTAASGAVRVDFPRDVLPRVAREWRRPTGRYWRE</sequence>
<feature type="transmembrane region" description="Helical" evidence="6">
    <location>
        <begin position="459"/>
        <end position="476"/>
    </location>
</feature>
<evidence type="ECO:0000256" key="6">
    <source>
        <dbReference type="SAM" id="Phobius"/>
    </source>
</evidence>
<dbReference type="GO" id="GO:0030420">
    <property type="term" value="P:establishment of competence for transformation"/>
    <property type="evidence" value="ECO:0007669"/>
    <property type="project" value="InterPro"/>
</dbReference>
<dbReference type="PANTHER" id="PTHR30619:SF1">
    <property type="entry name" value="RECOMBINATION PROTEIN 2"/>
    <property type="match status" value="1"/>
</dbReference>
<keyword evidence="3 6" id="KW-0812">Transmembrane</keyword>
<evidence type="ECO:0000313" key="8">
    <source>
        <dbReference type="EMBL" id="APG06673.1"/>
    </source>
</evidence>
<comment type="subcellular location">
    <subcellularLocation>
        <location evidence="1">Cell membrane</location>
        <topology evidence="1">Multi-pass membrane protein</topology>
    </subcellularLocation>
</comment>
<evidence type="ECO:0000256" key="1">
    <source>
        <dbReference type="ARBA" id="ARBA00004651"/>
    </source>
</evidence>
<protein>
    <submittedName>
        <fullName evidence="8">DNA internalization-related competence protein ComEC/Rec2</fullName>
    </submittedName>
</protein>
<feature type="transmembrane region" description="Helical" evidence="6">
    <location>
        <begin position="367"/>
        <end position="388"/>
    </location>
</feature>
<dbReference type="CDD" id="cd07731">
    <property type="entry name" value="ComA-like_MBL-fold"/>
    <property type="match status" value="1"/>
</dbReference>
<keyword evidence="9" id="KW-1185">Reference proteome</keyword>
<dbReference type="EMBL" id="CP017480">
    <property type="protein sequence ID" value="APG06673.1"/>
    <property type="molecule type" value="Genomic_DNA"/>
</dbReference>
<dbReference type="Pfam" id="PF03772">
    <property type="entry name" value="Competence"/>
    <property type="match status" value="1"/>
</dbReference>
<evidence type="ECO:0000256" key="2">
    <source>
        <dbReference type="ARBA" id="ARBA00022475"/>
    </source>
</evidence>
<keyword evidence="4 6" id="KW-1133">Transmembrane helix</keyword>
<feature type="transmembrane region" description="Helical" evidence="6">
    <location>
        <begin position="312"/>
        <end position="329"/>
    </location>
</feature>
<feature type="transmembrane region" description="Helical" evidence="6">
    <location>
        <begin position="270"/>
        <end position="291"/>
    </location>
</feature>
<reference evidence="9" key="1">
    <citation type="submission" date="2016-09" db="EMBL/GenBank/DDBJ databases">
        <authorList>
            <person name="Lysoe E."/>
        </authorList>
    </citation>
    <scope>NUCLEOTIDE SEQUENCE [LARGE SCALE GENOMIC DNA]</scope>
    <source>
        <strain evidence="9">LJ96T</strain>
    </source>
</reference>
<dbReference type="InterPro" id="IPR004477">
    <property type="entry name" value="ComEC_N"/>
</dbReference>
<feature type="transmembrane region" description="Helical" evidence="6">
    <location>
        <begin position="23"/>
        <end position="40"/>
    </location>
</feature>
<dbReference type="KEGG" id="lrz:BJI69_20340"/>
<dbReference type="Pfam" id="PF00753">
    <property type="entry name" value="Lactamase_B"/>
    <property type="match status" value="1"/>
</dbReference>
<name>A0A1L3F067_9GAMM</name>
<proteinExistence type="predicted"/>
<evidence type="ECO:0000256" key="3">
    <source>
        <dbReference type="ARBA" id="ARBA00022692"/>
    </source>
</evidence>
<evidence type="ECO:0000313" key="9">
    <source>
        <dbReference type="Proteomes" id="UP000182987"/>
    </source>
</evidence>
<organism evidence="8 9">
    <name type="scientific">Luteibacter rhizovicinus DSM 16549</name>
    <dbReference type="NCBI Taxonomy" id="1440763"/>
    <lineage>
        <taxon>Bacteria</taxon>
        <taxon>Pseudomonadati</taxon>
        <taxon>Pseudomonadota</taxon>
        <taxon>Gammaproteobacteria</taxon>
        <taxon>Lysobacterales</taxon>
        <taxon>Rhodanobacteraceae</taxon>
        <taxon>Luteibacter</taxon>
    </lineage>
</organism>
<evidence type="ECO:0000256" key="5">
    <source>
        <dbReference type="ARBA" id="ARBA00023136"/>
    </source>
</evidence>
<dbReference type="SMART" id="SM00849">
    <property type="entry name" value="Lactamase_B"/>
    <property type="match status" value="1"/>
</dbReference>
<dbReference type="InterPro" id="IPR001279">
    <property type="entry name" value="Metallo-B-lactamas"/>
</dbReference>
<feature type="transmembrane region" description="Helical" evidence="6">
    <location>
        <begin position="335"/>
        <end position="355"/>
    </location>
</feature>
<dbReference type="STRING" id="1440763.BJI69_20340"/>
<dbReference type="InterPro" id="IPR004797">
    <property type="entry name" value="Competence_ComEC/Rec2"/>
</dbReference>
<dbReference type="InterPro" id="IPR052159">
    <property type="entry name" value="Competence_DNA_uptake"/>
</dbReference>
<dbReference type="InterPro" id="IPR035681">
    <property type="entry name" value="ComA-like_MBL"/>
</dbReference>
<dbReference type="PANTHER" id="PTHR30619">
    <property type="entry name" value="DNA INTERNALIZATION/COMPETENCE PROTEIN COMEC/REC2"/>
    <property type="match status" value="1"/>
</dbReference>
<dbReference type="SUPFAM" id="SSF56281">
    <property type="entry name" value="Metallo-hydrolase/oxidoreductase"/>
    <property type="match status" value="1"/>
</dbReference>
<dbReference type="GO" id="GO:0005886">
    <property type="term" value="C:plasma membrane"/>
    <property type="evidence" value="ECO:0007669"/>
    <property type="project" value="UniProtKB-SubCell"/>
</dbReference>
<dbReference type="InterPro" id="IPR025405">
    <property type="entry name" value="DUF4131"/>
</dbReference>
<dbReference type="NCBIfam" id="TIGR00360">
    <property type="entry name" value="ComEC_N-term"/>
    <property type="match status" value="1"/>
</dbReference>
<gene>
    <name evidence="8" type="ORF">BJI69_20340</name>
</gene>
<dbReference type="Pfam" id="PF13567">
    <property type="entry name" value="DUF4131"/>
    <property type="match status" value="1"/>
</dbReference>
<keyword evidence="5 6" id="KW-0472">Membrane</keyword>
<dbReference type="AlphaFoldDB" id="A0A1L3F067"/>
<feature type="transmembrane region" description="Helical" evidence="6">
    <location>
        <begin position="233"/>
        <end position="258"/>
    </location>
</feature>
<dbReference type="Gene3D" id="3.60.15.10">
    <property type="entry name" value="Ribonuclease Z/Hydroxyacylglutathione hydrolase-like"/>
    <property type="match status" value="1"/>
</dbReference>